<evidence type="ECO:0000313" key="2">
    <source>
        <dbReference type="Proteomes" id="UP000469559"/>
    </source>
</evidence>
<organism evidence="1 2">
    <name type="scientific">Lachnellula arida</name>
    <dbReference type="NCBI Taxonomy" id="1316785"/>
    <lineage>
        <taxon>Eukaryota</taxon>
        <taxon>Fungi</taxon>
        <taxon>Dikarya</taxon>
        <taxon>Ascomycota</taxon>
        <taxon>Pezizomycotina</taxon>
        <taxon>Leotiomycetes</taxon>
        <taxon>Helotiales</taxon>
        <taxon>Lachnaceae</taxon>
        <taxon>Lachnellula</taxon>
    </lineage>
</organism>
<evidence type="ECO:0000313" key="1">
    <source>
        <dbReference type="EMBL" id="TVY21116.1"/>
    </source>
</evidence>
<dbReference type="InterPro" id="IPR011333">
    <property type="entry name" value="SKP1/BTB/POZ_sf"/>
</dbReference>
<comment type="caution">
    <text evidence="1">The sequence shown here is derived from an EMBL/GenBank/DDBJ whole genome shotgun (WGS) entry which is preliminary data.</text>
</comment>
<name>A0A8T9BP47_9HELO</name>
<evidence type="ECO:0008006" key="3">
    <source>
        <dbReference type="Google" id="ProtNLM"/>
    </source>
</evidence>
<dbReference type="SUPFAM" id="SSF54695">
    <property type="entry name" value="POZ domain"/>
    <property type="match status" value="1"/>
</dbReference>
<dbReference type="Proteomes" id="UP000469559">
    <property type="component" value="Unassembled WGS sequence"/>
</dbReference>
<sequence length="196" mass="22128">MASPNPIVFTAPGLGPDMSIEVFKQIFHVNSMVLKIHSEYFRNYLDSPDKAPAGSVSGAFRYEWVTLVDEDGKGWCLTAKEKVSRLIQPESQAKPFKDDKDEQVNAFKIILEASHSLPINIKDARELCMITELADFYRMLPVMSNALNGVFYNNPKFISTIREDCATLLEAAYKLKNKALFKECFVHVMGPWSNPS</sequence>
<dbReference type="OrthoDB" id="2129688at2759"/>
<gene>
    <name evidence="1" type="ORF">LARI1_G001975</name>
</gene>
<keyword evidence="2" id="KW-1185">Reference proteome</keyword>
<proteinExistence type="predicted"/>
<accession>A0A8T9BP47</accession>
<protein>
    <recommendedName>
        <fullName evidence="3">BTB domain-containing protein</fullName>
    </recommendedName>
</protein>
<dbReference type="AlphaFoldDB" id="A0A8T9BP47"/>
<dbReference type="EMBL" id="QGMF01000027">
    <property type="protein sequence ID" value="TVY21116.1"/>
    <property type="molecule type" value="Genomic_DNA"/>
</dbReference>
<reference evidence="1 2" key="1">
    <citation type="submission" date="2018-05" db="EMBL/GenBank/DDBJ databases">
        <title>Whole genome sequencing for identification of molecular markers to develop diagnostic detection tools for the regulated plant pathogen Lachnellula willkommii.</title>
        <authorList>
            <person name="Giroux E."/>
            <person name="Bilodeau G."/>
        </authorList>
    </citation>
    <scope>NUCLEOTIDE SEQUENCE [LARGE SCALE GENOMIC DNA]</scope>
    <source>
        <strain evidence="1 2">CBS 203.66</strain>
    </source>
</reference>
<dbReference type="Gene3D" id="3.30.710.10">
    <property type="entry name" value="Potassium Channel Kv1.1, Chain A"/>
    <property type="match status" value="1"/>
</dbReference>